<evidence type="ECO:0000313" key="6">
    <source>
        <dbReference type="WBParaSite" id="jg10542"/>
    </source>
</evidence>
<dbReference type="GO" id="GO:0000978">
    <property type="term" value="F:RNA polymerase II cis-regulatory region sequence-specific DNA binding"/>
    <property type="evidence" value="ECO:0007669"/>
    <property type="project" value="TreeGrafter"/>
</dbReference>
<proteinExistence type="predicted"/>
<dbReference type="InterPro" id="IPR036388">
    <property type="entry name" value="WH-like_DNA-bd_sf"/>
</dbReference>
<dbReference type="GO" id="GO:0030154">
    <property type="term" value="P:cell differentiation"/>
    <property type="evidence" value="ECO:0007669"/>
    <property type="project" value="TreeGrafter"/>
</dbReference>
<dbReference type="AlphaFoldDB" id="A0A915CMH2"/>
<feature type="region of interest" description="Disordered" evidence="3">
    <location>
        <begin position="181"/>
        <end position="207"/>
    </location>
</feature>
<keyword evidence="5" id="KW-1185">Reference proteome</keyword>
<dbReference type="InterPro" id="IPR050211">
    <property type="entry name" value="FOX_domain-containing"/>
</dbReference>
<dbReference type="PANTHER" id="PTHR11829">
    <property type="entry name" value="FORKHEAD BOX PROTEIN"/>
    <property type="match status" value="1"/>
</dbReference>
<dbReference type="PANTHER" id="PTHR11829:SF411">
    <property type="entry name" value="FORKHEAD BOX PROTEIN L2"/>
    <property type="match status" value="1"/>
</dbReference>
<organism evidence="5 6">
    <name type="scientific">Ditylenchus dipsaci</name>
    <dbReference type="NCBI Taxonomy" id="166011"/>
    <lineage>
        <taxon>Eukaryota</taxon>
        <taxon>Metazoa</taxon>
        <taxon>Ecdysozoa</taxon>
        <taxon>Nematoda</taxon>
        <taxon>Chromadorea</taxon>
        <taxon>Rhabditida</taxon>
        <taxon>Tylenchina</taxon>
        <taxon>Tylenchomorpha</taxon>
        <taxon>Sphaerularioidea</taxon>
        <taxon>Anguinidae</taxon>
        <taxon>Anguininae</taxon>
        <taxon>Ditylenchus</taxon>
    </lineage>
</organism>
<feature type="compositionally biased region" description="Basic residues" evidence="3">
    <location>
        <begin position="185"/>
        <end position="199"/>
    </location>
</feature>
<keyword evidence="2" id="KW-0539">Nucleus</keyword>
<feature type="domain" description="Fork-head" evidence="4">
    <location>
        <begin position="115"/>
        <end position="177"/>
    </location>
</feature>
<comment type="subcellular location">
    <subcellularLocation>
        <location evidence="2">Nucleus</location>
    </subcellularLocation>
</comment>
<dbReference type="SMART" id="SM00339">
    <property type="entry name" value="FH"/>
    <property type="match status" value="1"/>
</dbReference>
<dbReference type="Pfam" id="PF00250">
    <property type="entry name" value="Forkhead"/>
    <property type="match status" value="1"/>
</dbReference>
<evidence type="ECO:0000256" key="2">
    <source>
        <dbReference type="PROSITE-ProRule" id="PRU00089"/>
    </source>
</evidence>
<dbReference type="PROSITE" id="PS50039">
    <property type="entry name" value="FORK_HEAD_3"/>
    <property type="match status" value="1"/>
</dbReference>
<dbReference type="GO" id="GO:0005634">
    <property type="term" value="C:nucleus"/>
    <property type="evidence" value="ECO:0007669"/>
    <property type="project" value="UniProtKB-SubCell"/>
</dbReference>
<feature type="DNA-binding region" description="Fork-head" evidence="2">
    <location>
        <begin position="115"/>
        <end position="177"/>
    </location>
</feature>
<protein>
    <submittedName>
        <fullName evidence="6">Fork-head domain-containing protein</fullName>
    </submittedName>
</protein>
<keyword evidence="1 2" id="KW-0238">DNA-binding</keyword>
<dbReference type="Gene3D" id="1.10.10.10">
    <property type="entry name" value="Winged helix-like DNA-binding domain superfamily/Winged helix DNA-binding domain"/>
    <property type="match status" value="1"/>
</dbReference>
<name>A0A915CMH2_9BILA</name>
<dbReference type="GO" id="GO:0009653">
    <property type="term" value="P:anatomical structure morphogenesis"/>
    <property type="evidence" value="ECO:0007669"/>
    <property type="project" value="TreeGrafter"/>
</dbReference>
<evidence type="ECO:0000313" key="5">
    <source>
        <dbReference type="Proteomes" id="UP000887574"/>
    </source>
</evidence>
<evidence type="ECO:0000256" key="1">
    <source>
        <dbReference type="ARBA" id="ARBA00023125"/>
    </source>
</evidence>
<evidence type="ECO:0000259" key="4">
    <source>
        <dbReference type="PROSITE" id="PS50039"/>
    </source>
</evidence>
<dbReference type="InterPro" id="IPR036390">
    <property type="entry name" value="WH_DNA-bd_sf"/>
</dbReference>
<dbReference type="InterPro" id="IPR001766">
    <property type="entry name" value="Fork_head_dom"/>
</dbReference>
<dbReference type="WBParaSite" id="jg10542">
    <property type="protein sequence ID" value="jg10542"/>
    <property type="gene ID" value="jg10542"/>
</dbReference>
<sequence>MNIIVAVGDRWIKRQRTTKNCSRKWESTQDDDDAPLSPQILCTSRQPPWFVYPQQRLKVSGESLPCCCTRPSPYIDQCLLPRQPRKALRPSLGTEEEEDGSLLLSQIMDEDEDTRPTPSYKELIIEAIESVPEKRLKLSEIYQVIKYHYPLHDCFIKLPLKQTSASGVVGHYWTINRDVEEKQTSTRKRNRASGTKHTKSCPSSKNPNYISQNLKVKTVRVLTGHGSKHLLLADLLSTNSTGATTSTAAPLQSRPLNGLLAASQTGATAGIEAISDLLSLSMHGGNVAGELQRLQLINLYMYQQGLLQQIVLDNSNANNNGIFGLNAQPPVEIAAPQPSSATHQEDKVKFHFSPNFSLQIKQPTS</sequence>
<reference evidence="6" key="1">
    <citation type="submission" date="2022-11" db="UniProtKB">
        <authorList>
            <consortium name="WormBaseParasite"/>
        </authorList>
    </citation>
    <scope>IDENTIFICATION</scope>
</reference>
<dbReference type="GO" id="GO:0000981">
    <property type="term" value="F:DNA-binding transcription factor activity, RNA polymerase II-specific"/>
    <property type="evidence" value="ECO:0007669"/>
    <property type="project" value="TreeGrafter"/>
</dbReference>
<dbReference type="Proteomes" id="UP000887574">
    <property type="component" value="Unplaced"/>
</dbReference>
<evidence type="ECO:0000256" key="3">
    <source>
        <dbReference type="SAM" id="MobiDB-lite"/>
    </source>
</evidence>
<dbReference type="SUPFAM" id="SSF46785">
    <property type="entry name" value="Winged helix' DNA-binding domain"/>
    <property type="match status" value="1"/>
</dbReference>
<accession>A0A915CMH2</accession>